<proteinExistence type="predicted"/>
<evidence type="ECO:0000313" key="1">
    <source>
        <dbReference type="EMBL" id="EXX66565.1"/>
    </source>
</evidence>
<keyword evidence="2" id="KW-1185">Reference proteome</keyword>
<dbReference type="HOGENOM" id="CLU_1475885_0_0_1"/>
<organism evidence="1 2">
    <name type="scientific">Rhizophagus irregularis (strain DAOM 197198w)</name>
    <name type="common">Glomus intraradices</name>
    <dbReference type="NCBI Taxonomy" id="1432141"/>
    <lineage>
        <taxon>Eukaryota</taxon>
        <taxon>Fungi</taxon>
        <taxon>Fungi incertae sedis</taxon>
        <taxon>Mucoromycota</taxon>
        <taxon>Glomeromycotina</taxon>
        <taxon>Glomeromycetes</taxon>
        <taxon>Glomerales</taxon>
        <taxon>Glomeraceae</taxon>
        <taxon>Rhizophagus</taxon>
    </lineage>
</organism>
<reference evidence="1 2" key="1">
    <citation type="submission" date="2014-02" db="EMBL/GenBank/DDBJ databases">
        <title>Single nucleus genome sequencing reveals high similarity among nuclei of an endomycorrhizal fungus.</title>
        <authorList>
            <person name="Lin K."/>
            <person name="Geurts R."/>
            <person name="Zhang Z."/>
            <person name="Limpens E."/>
            <person name="Saunders D.G."/>
            <person name="Mu D."/>
            <person name="Pang E."/>
            <person name="Cao H."/>
            <person name="Cha H."/>
            <person name="Lin T."/>
            <person name="Zhou Q."/>
            <person name="Shang Y."/>
            <person name="Li Y."/>
            <person name="Ivanov S."/>
            <person name="Sharma T."/>
            <person name="Velzen R.V."/>
            <person name="Ruijter N.D."/>
            <person name="Aanen D.K."/>
            <person name="Win J."/>
            <person name="Kamoun S."/>
            <person name="Bisseling T."/>
            <person name="Huang S."/>
        </authorList>
    </citation>
    <scope>NUCLEOTIDE SEQUENCE [LARGE SCALE GENOMIC DNA]</scope>
    <source>
        <strain evidence="2">DAOM197198w</strain>
    </source>
</reference>
<gene>
    <name evidence="1" type="ORF">RirG_122660</name>
</gene>
<dbReference type="AlphaFoldDB" id="A0A015JHH5"/>
<dbReference type="Proteomes" id="UP000022910">
    <property type="component" value="Unassembled WGS sequence"/>
</dbReference>
<protein>
    <submittedName>
        <fullName evidence="1">Uncharacterized protein</fullName>
    </submittedName>
</protein>
<accession>A0A015JHH5</accession>
<evidence type="ECO:0000313" key="2">
    <source>
        <dbReference type="Proteomes" id="UP000022910"/>
    </source>
</evidence>
<name>A0A015JHH5_RHIIW</name>
<comment type="caution">
    <text evidence="1">The sequence shown here is derived from an EMBL/GenBank/DDBJ whole genome shotgun (WGS) entry which is preliminary data.</text>
</comment>
<dbReference type="EMBL" id="JEMT01018667">
    <property type="protein sequence ID" value="EXX66565.1"/>
    <property type="molecule type" value="Genomic_DNA"/>
</dbReference>
<sequence>MSSNIMPNIIPNNYTMENYSTKNDFAIYQNDEPNIRQISSVGMQNNFINPAAPKSETYECYLPMPNERRFFHVTYTEIDEFEITQLLNNNINLSHIPNHQFPHHYNIQNSIQRHIIQNSQQNYNFYNGINDIREDTMGPGYDYITDIPDIQNSSGHEVLLQQKNYQLYNDTVTHSDADLTDEF</sequence>
<dbReference type="OrthoDB" id="2328252at2759"/>